<feature type="domain" description="Periplasmic binding protein" evidence="4">
    <location>
        <begin position="40"/>
        <end position="301"/>
    </location>
</feature>
<organism evidence="5 6">
    <name type="scientific">Kitasatospora nipponensis</name>
    <dbReference type="NCBI Taxonomy" id="258049"/>
    <lineage>
        <taxon>Bacteria</taxon>
        <taxon>Bacillati</taxon>
        <taxon>Actinomycetota</taxon>
        <taxon>Actinomycetes</taxon>
        <taxon>Kitasatosporales</taxon>
        <taxon>Streptomycetaceae</taxon>
        <taxon>Kitasatospora</taxon>
    </lineage>
</organism>
<dbReference type="Proteomes" id="UP001500037">
    <property type="component" value="Unassembled WGS sequence"/>
</dbReference>
<dbReference type="PANTHER" id="PTHR46847">
    <property type="entry name" value="D-ALLOSE-BINDING PERIPLASMIC PROTEIN-RELATED"/>
    <property type="match status" value="1"/>
</dbReference>
<dbReference type="Pfam" id="PF13407">
    <property type="entry name" value="Peripla_BP_4"/>
    <property type="match status" value="1"/>
</dbReference>
<evidence type="ECO:0000313" key="5">
    <source>
        <dbReference type="EMBL" id="GAA1220948.1"/>
    </source>
</evidence>
<evidence type="ECO:0000256" key="1">
    <source>
        <dbReference type="ARBA" id="ARBA00004196"/>
    </source>
</evidence>
<sequence length="347" mass="36873">MKRSIAPPAAVGGTILLLSGTLTGCGASPAASPLAPSSAIGIDVPRADSDFWKAYARYLEQDIAAQHLNVLPLTHSDGDTTKFTANIRALAAQRPRAVVMAPQDTTATIGLLDELLAKHISTVSVDTAPESGSTYMVVRTDNRSYGTKACEFLGRQLHGRGKVAELQGALESINGYERSQGFSYCMRTEFPGIQVIELPTDWKGDVAATRLRSTLATDPDLNGIYLQAGGVFLQPTLALLREKGLLKPAGQSGHISIVSNDGISQEYDAIRRGDIDATVSQPADLYAKYALSYAQAAAEGRTFQVGPTDHDSTIVLLPGGLEDQLPAPLVTRDNVNDPTLWANQPGT</sequence>
<dbReference type="Gene3D" id="3.40.50.2300">
    <property type="match status" value="2"/>
</dbReference>
<evidence type="ECO:0000256" key="2">
    <source>
        <dbReference type="ARBA" id="ARBA00007639"/>
    </source>
</evidence>
<dbReference type="PROSITE" id="PS51257">
    <property type="entry name" value="PROKAR_LIPOPROTEIN"/>
    <property type="match status" value="1"/>
</dbReference>
<keyword evidence="6" id="KW-1185">Reference proteome</keyword>
<dbReference type="EMBL" id="BAAALF010000008">
    <property type="protein sequence ID" value="GAA1220948.1"/>
    <property type="molecule type" value="Genomic_DNA"/>
</dbReference>
<dbReference type="CDD" id="cd01536">
    <property type="entry name" value="PBP1_ABC_sugar_binding-like"/>
    <property type="match status" value="1"/>
</dbReference>
<protein>
    <submittedName>
        <fullName evidence="5">Sugar ABC transporter substrate-binding protein</fullName>
    </submittedName>
</protein>
<accession>A0ABN1VRP3</accession>
<dbReference type="InterPro" id="IPR028082">
    <property type="entry name" value="Peripla_BP_I"/>
</dbReference>
<dbReference type="PANTHER" id="PTHR46847:SF1">
    <property type="entry name" value="D-ALLOSE-BINDING PERIPLASMIC PROTEIN-RELATED"/>
    <property type="match status" value="1"/>
</dbReference>
<dbReference type="SUPFAM" id="SSF53822">
    <property type="entry name" value="Periplasmic binding protein-like I"/>
    <property type="match status" value="1"/>
</dbReference>
<gene>
    <name evidence="5" type="ORF">GCM10009665_08840</name>
</gene>
<evidence type="ECO:0000256" key="3">
    <source>
        <dbReference type="ARBA" id="ARBA00022729"/>
    </source>
</evidence>
<evidence type="ECO:0000313" key="6">
    <source>
        <dbReference type="Proteomes" id="UP001500037"/>
    </source>
</evidence>
<evidence type="ECO:0000259" key="4">
    <source>
        <dbReference type="Pfam" id="PF13407"/>
    </source>
</evidence>
<dbReference type="RefSeq" id="WP_425555855.1">
    <property type="nucleotide sequence ID" value="NZ_BAAALF010000008.1"/>
</dbReference>
<name>A0ABN1VRP3_9ACTN</name>
<comment type="subcellular location">
    <subcellularLocation>
        <location evidence="1">Cell envelope</location>
    </subcellularLocation>
</comment>
<dbReference type="InterPro" id="IPR025997">
    <property type="entry name" value="SBP_2_dom"/>
</dbReference>
<keyword evidence="3" id="KW-0732">Signal</keyword>
<comment type="similarity">
    <text evidence="2">Belongs to the bacterial solute-binding protein 2 family.</text>
</comment>
<reference evidence="5 6" key="1">
    <citation type="journal article" date="2019" name="Int. J. Syst. Evol. Microbiol.">
        <title>The Global Catalogue of Microorganisms (GCM) 10K type strain sequencing project: providing services to taxonomists for standard genome sequencing and annotation.</title>
        <authorList>
            <consortium name="The Broad Institute Genomics Platform"/>
            <consortium name="The Broad Institute Genome Sequencing Center for Infectious Disease"/>
            <person name="Wu L."/>
            <person name="Ma J."/>
        </authorList>
    </citation>
    <scope>NUCLEOTIDE SEQUENCE [LARGE SCALE GENOMIC DNA]</scope>
    <source>
        <strain evidence="5 6">JCM 13004</strain>
    </source>
</reference>
<comment type="caution">
    <text evidence="5">The sequence shown here is derived from an EMBL/GenBank/DDBJ whole genome shotgun (WGS) entry which is preliminary data.</text>
</comment>
<proteinExistence type="inferred from homology"/>